<accession>A0A6A6TQ07</accession>
<gene>
    <name evidence="1" type="ORF">K491DRAFT_673941</name>
</gene>
<dbReference type="SUPFAM" id="SSF52777">
    <property type="entry name" value="CoA-dependent acyltransferases"/>
    <property type="match status" value="1"/>
</dbReference>
<name>A0A6A6TQ07_9PLEO</name>
<dbReference type="Gene3D" id="3.30.559.30">
    <property type="entry name" value="Nonribosomal peptide synthetase, condensation domain"/>
    <property type="match status" value="1"/>
</dbReference>
<dbReference type="Proteomes" id="UP000799324">
    <property type="component" value="Unassembled WGS sequence"/>
</dbReference>
<dbReference type="EMBL" id="MU004294">
    <property type="protein sequence ID" value="KAF2661267.1"/>
    <property type="molecule type" value="Genomic_DNA"/>
</dbReference>
<dbReference type="PANTHER" id="PTHR42034">
    <property type="entry name" value="CHROMOSOME 7, WHOLE GENOME SHOTGUN SEQUENCE-RELATED"/>
    <property type="match status" value="1"/>
</dbReference>
<dbReference type="Gene3D" id="3.30.559.10">
    <property type="entry name" value="Chloramphenicol acetyltransferase-like domain"/>
    <property type="match status" value="1"/>
</dbReference>
<organism evidence="1 2">
    <name type="scientific">Lophiostoma macrostomum CBS 122681</name>
    <dbReference type="NCBI Taxonomy" id="1314788"/>
    <lineage>
        <taxon>Eukaryota</taxon>
        <taxon>Fungi</taxon>
        <taxon>Dikarya</taxon>
        <taxon>Ascomycota</taxon>
        <taxon>Pezizomycotina</taxon>
        <taxon>Dothideomycetes</taxon>
        <taxon>Pleosporomycetidae</taxon>
        <taxon>Pleosporales</taxon>
        <taxon>Lophiostomataceae</taxon>
        <taxon>Lophiostoma</taxon>
    </lineage>
</organism>
<evidence type="ECO:0000313" key="1">
    <source>
        <dbReference type="EMBL" id="KAF2661267.1"/>
    </source>
</evidence>
<proteinExistence type="predicted"/>
<evidence type="ECO:0008006" key="3">
    <source>
        <dbReference type="Google" id="ProtNLM"/>
    </source>
</evidence>
<protein>
    <recommendedName>
        <fullName evidence="3">Condensation domain-containing protein</fullName>
    </recommendedName>
</protein>
<dbReference type="AlphaFoldDB" id="A0A6A6TQ07"/>
<dbReference type="InterPro" id="IPR023213">
    <property type="entry name" value="CAT-like_dom_sf"/>
</dbReference>
<reference evidence="1" key="1">
    <citation type="journal article" date="2020" name="Stud. Mycol.">
        <title>101 Dothideomycetes genomes: a test case for predicting lifestyles and emergence of pathogens.</title>
        <authorList>
            <person name="Haridas S."/>
            <person name="Albert R."/>
            <person name="Binder M."/>
            <person name="Bloem J."/>
            <person name="Labutti K."/>
            <person name="Salamov A."/>
            <person name="Andreopoulos B."/>
            <person name="Baker S."/>
            <person name="Barry K."/>
            <person name="Bills G."/>
            <person name="Bluhm B."/>
            <person name="Cannon C."/>
            <person name="Castanera R."/>
            <person name="Culley D."/>
            <person name="Daum C."/>
            <person name="Ezra D."/>
            <person name="Gonzalez J."/>
            <person name="Henrissat B."/>
            <person name="Kuo A."/>
            <person name="Liang C."/>
            <person name="Lipzen A."/>
            <person name="Lutzoni F."/>
            <person name="Magnuson J."/>
            <person name="Mondo S."/>
            <person name="Nolan M."/>
            <person name="Ohm R."/>
            <person name="Pangilinan J."/>
            <person name="Park H.-J."/>
            <person name="Ramirez L."/>
            <person name="Alfaro M."/>
            <person name="Sun H."/>
            <person name="Tritt A."/>
            <person name="Yoshinaga Y."/>
            <person name="Zwiers L.-H."/>
            <person name="Turgeon B."/>
            <person name="Goodwin S."/>
            <person name="Spatafora J."/>
            <person name="Crous P."/>
            <person name="Grigoriev I."/>
        </authorList>
    </citation>
    <scope>NUCLEOTIDE SEQUENCE</scope>
    <source>
        <strain evidence="1">CBS 122681</strain>
    </source>
</reference>
<evidence type="ECO:0000313" key="2">
    <source>
        <dbReference type="Proteomes" id="UP000799324"/>
    </source>
</evidence>
<dbReference type="PANTHER" id="PTHR42034:SF1">
    <property type="entry name" value="CONDENSATION DOMAIN-CONTAINING PROTEIN"/>
    <property type="match status" value="1"/>
</dbReference>
<dbReference type="OrthoDB" id="2548233at2759"/>
<keyword evidence="2" id="KW-1185">Reference proteome</keyword>
<sequence>MKFPWKETAPGTVVCQLDNSERFLRAVAIPFRSLGRENWALNIILKIDFENSKQYDIAEALRETWLKIRYHHPLIAAHLHIDENRFEYATPDEQALQAWLSDSFFVHDKETVDEFLLQAGWSDLSSLHFFPNSSEIIMRTHHWLVDGVGAFHLAHRFCELFAKGGPAPQFGDEAQFLPPCLLDAAGLPGGGDEAAQHKAQARFMDFAANLPSIGLPTEHSPTGPGGSKRQHISFPREKLDALLKACRAKDTTIAAAVHAAVAVATQEKAYNSDVAKNFTSVAFFDYRKYLPAPYCDSRQYPMGVWILGLPFSLPSTDFATHVETCRKVYKQPVARDVFPLFDAYEVFCGMMADAFGAPPSPGIPLPSQPQLSSIGLIDGKDGKIQRSYSSERSATILRVEPVLDSMVTTPVLFQWTFDNVFYINACYNEKWNTDDFIADFLQIVGRVLMESMGVA</sequence>